<evidence type="ECO:0000256" key="4">
    <source>
        <dbReference type="ARBA" id="ARBA00022679"/>
    </source>
</evidence>
<dbReference type="GO" id="GO:0016787">
    <property type="term" value="F:hydrolase activity"/>
    <property type="evidence" value="ECO:0007669"/>
    <property type="project" value="UniProtKB-KW"/>
</dbReference>
<accession>M1T805</accession>
<dbReference type="GO" id="GO:0016779">
    <property type="term" value="F:nucleotidyltransferase activity"/>
    <property type="evidence" value="ECO:0007669"/>
    <property type="project" value="UniProtKB-KW"/>
</dbReference>
<keyword evidence="5" id="KW-0548">Nucleotidyltransferase</keyword>
<dbReference type="InterPro" id="IPR049912">
    <property type="entry name" value="CRESS_DNA_REP"/>
</dbReference>
<feature type="domain" description="CRESS-DNA virus Rep endonuclease" evidence="19">
    <location>
        <begin position="5"/>
        <end position="86"/>
    </location>
</feature>
<evidence type="ECO:0000256" key="16">
    <source>
        <dbReference type="ARBA" id="ARBA00032243"/>
    </source>
</evidence>
<dbReference type="Gene3D" id="3.40.1310.20">
    <property type="match status" value="1"/>
</dbReference>
<evidence type="ECO:0000256" key="12">
    <source>
        <dbReference type="ARBA" id="ARBA00023124"/>
    </source>
</evidence>
<evidence type="ECO:0000259" key="19">
    <source>
        <dbReference type="Pfam" id="PF02407"/>
    </source>
</evidence>
<dbReference type="GO" id="GO:0003677">
    <property type="term" value="F:DNA binding"/>
    <property type="evidence" value="ECO:0007669"/>
    <property type="project" value="UniProtKB-KW"/>
</dbReference>
<dbReference type="GO" id="GO:0004519">
    <property type="term" value="F:endonuclease activity"/>
    <property type="evidence" value="ECO:0007669"/>
    <property type="project" value="UniProtKB-KW"/>
</dbReference>
<keyword evidence="8" id="KW-0479">Metal-binding</keyword>
<dbReference type="GO" id="GO:0042025">
    <property type="term" value="C:host cell nucleus"/>
    <property type="evidence" value="ECO:0007669"/>
    <property type="project" value="UniProtKB-SubCell"/>
</dbReference>
<evidence type="ECO:0000313" key="20">
    <source>
        <dbReference type="EMBL" id="AGG39811.1"/>
    </source>
</evidence>
<evidence type="ECO:0000256" key="1">
    <source>
        <dbReference type="ARBA" id="ARBA00001936"/>
    </source>
</evidence>
<keyword evidence="12" id="KW-0190">Covalent protein-DNA linkage</keyword>
<keyword evidence="13" id="KW-0238">DNA-binding</keyword>
<reference evidence="20" key="1">
    <citation type="submission" date="2012-11" db="EMBL/GenBank/DDBJ databases">
        <title>Investigation of viruses associated with Diporeia sp. from the Laurentian Great Lakes and Owasco Lake, NY as a potential stressor of declining populations.</title>
        <authorList>
            <person name="Hewson I."/>
            <person name="Rudstam L.G."/>
        </authorList>
    </citation>
    <scope>NUCLEOTIDE SEQUENCE</scope>
    <source>
        <strain evidence="20">LM3487</strain>
    </source>
</reference>
<comment type="similarity">
    <text evidence="3">Belongs to the nanoviruses/circoviruses replication-associated protein family.</text>
</comment>
<keyword evidence="14" id="KW-0511">Multifunctional enzyme</keyword>
<comment type="catalytic activity">
    <reaction evidence="17">
        <text>ATP + H2O = ADP + phosphate + H(+)</text>
        <dbReference type="Rhea" id="RHEA:13065"/>
        <dbReference type="ChEBI" id="CHEBI:15377"/>
        <dbReference type="ChEBI" id="CHEBI:15378"/>
        <dbReference type="ChEBI" id="CHEBI:30616"/>
        <dbReference type="ChEBI" id="CHEBI:43474"/>
        <dbReference type="ChEBI" id="CHEBI:456216"/>
    </reaction>
</comment>
<evidence type="ECO:0000256" key="2">
    <source>
        <dbReference type="ARBA" id="ARBA00004147"/>
    </source>
</evidence>
<evidence type="ECO:0000256" key="8">
    <source>
        <dbReference type="ARBA" id="ARBA00022723"/>
    </source>
</evidence>
<dbReference type="GO" id="GO:0003724">
    <property type="term" value="F:RNA helicase activity"/>
    <property type="evidence" value="ECO:0007669"/>
    <property type="project" value="InterPro"/>
</dbReference>
<evidence type="ECO:0000256" key="9">
    <source>
        <dbReference type="ARBA" id="ARBA00022741"/>
    </source>
</evidence>
<feature type="domain" description="Helicase superfamily 3 single-stranded DNA/RNA virus" evidence="18">
    <location>
        <begin position="158"/>
        <end position="203"/>
    </location>
</feature>
<evidence type="ECO:0000256" key="5">
    <source>
        <dbReference type="ARBA" id="ARBA00022695"/>
    </source>
</evidence>
<evidence type="ECO:0000256" key="10">
    <source>
        <dbReference type="ARBA" id="ARBA00022759"/>
    </source>
</evidence>
<comment type="subcellular location">
    <subcellularLocation>
        <location evidence="2">Host nucleus</location>
    </subcellularLocation>
</comment>
<dbReference type="GO" id="GO:0000166">
    <property type="term" value="F:nucleotide binding"/>
    <property type="evidence" value="ECO:0007669"/>
    <property type="project" value="UniProtKB-KW"/>
</dbReference>
<dbReference type="EMBL" id="KC248416">
    <property type="protein sequence ID" value="AGG39811.1"/>
    <property type="molecule type" value="Genomic_DNA"/>
</dbReference>
<keyword evidence="4" id="KW-0808">Transferase</keyword>
<dbReference type="InterPro" id="IPR027417">
    <property type="entry name" value="P-loop_NTPase"/>
</dbReference>
<dbReference type="GO" id="GO:0003723">
    <property type="term" value="F:RNA binding"/>
    <property type="evidence" value="ECO:0007669"/>
    <property type="project" value="InterPro"/>
</dbReference>
<dbReference type="Pfam" id="PF02407">
    <property type="entry name" value="Viral_Rep"/>
    <property type="match status" value="1"/>
</dbReference>
<evidence type="ECO:0000256" key="17">
    <source>
        <dbReference type="ARBA" id="ARBA00049360"/>
    </source>
</evidence>
<dbReference type="InterPro" id="IPR000605">
    <property type="entry name" value="Helicase_SF3_ssDNA/RNA_vir"/>
</dbReference>
<sequence>MSRNRNYVFTLNNYTPVHEITLNSIPHRYLVYGREVAPTTNTPHLQGYICFPNAKTISAVRRILAGCHVEVARGSHAQCRTYCIKDGDFYEHGDLPADPREIGNAEADRWEDAWEKAKAGAIEEIPADIRIRSYSVLRRIGRDYQPNLALLPATCGYWIKGESGAGKSHSCFTAYPDLYPKGPSKWWCGYQNEEVVLLDDVDPSHGLWIGGFLKRWADKYPFIGESKGGSFKIRPKKFIVTSQYSIEDCFQDVETRVALNRRFRVINKLADQAIII</sequence>
<organism evidence="20">
    <name type="scientific">Diporeia sp. associated circular virus</name>
    <dbReference type="NCBI Taxonomy" id="1299317"/>
    <lineage>
        <taxon>Viruses</taxon>
    </lineage>
</organism>
<dbReference type="GO" id="GO:0046872">
    <property type="term" value="F:metal ion binding"/>
    <property type="evidence" value="ECO:0007669"/>
    <property type="project" value="UniProtKB-KW"/>
</dbReference>
<evidence type="ECO:0000259" key="18">
    <source>
        <dbReference type="Pfam" id="PF00910"/>
    </source>
</evidence>
<keyword evidence="9" id="KW-0547">Nucleotide-binding</keyword>
<evidence type="ECO:0000256" key="15">
    <source>
        <dbReference type="ARBA" id="ARBA00030754"/>
    </source>
</evidence>
<comment type="cofactor">
    <cofactor evidence="1">
        <name>Mn(2+)</name>
        <dbReference type="ChEBI" id="CHEBI:29035"/>
    </cofactor>
</comment>
<protein>
    <recommendedName>
        <fullName evidence="15">ATP-dependent helicase Rep</fullName>
    </recommendedName>
    <alternativeName>
        <fullName evidence="16">RepP</fullName>
    </alternativeName>
</protein>
<evidence type="ECO:0000256" key="6">
    <source>
        <dbReference type="ARBA" id="ARBA00022705"/>
    </source>
</evidence>
<proteinExistence type="inferred from homology"/>
<evidence type="ECO:0000256" key="14">
    <source>
        <dbReference type="ARBA" id="ARBA00023268"/>
    </source>
</evidence>
<evidence type="ECO:0000256" key="13">
    <source>
        <dbReference type="ARBA" id="ARBA00023125"/>
    </source>
</evidence>
<keyword evidence="11" id="KW-0378">Hydrolase</keyword>
<keyword evidence="10" id="KW-0255">Endonuclease</keyword>
<evidence type="ECO:0000256" key="7">
    <source>
        <dbReference type="ARBA" id="ARBA00022722"/>
    </source>
</evidence>
<keyword evidence="6" id="KW-0235">DNA replication</keyword>
<name>M1T805_9VIRU</name>
<dbReference type="SUPFAM" id="SSF52540">
    <property type="entry name" value="P-loop containing nucleoside triphosphate hydrolases"/>
    <property type="match status" value="1"/>
</dbReference>
<dbReference type="Pfam" id="PF00910">
    <property type="entry name" value="RNA_helicase"/>
    <property type="match status" value="1"/>
</dbReference>
<dbReference type="GO" id="GO:0006260">
    <property type="term" value="P:DNA replication"/>
    <property type="evidence" value="ECO:0007669"/>
    <property type="project" value="UniProtKB-KW"/>
</dbReference>
<evidence type="ECO:0000256" key="3">
    <source>
        <dbReference type="ARBA" id="ARBA00008545"/>
    </source>
</evidence>
<keyword evidence="7" id="KW-0540">Nuclease</keyword>
<evidence type="ECO:0000256" key="11">
    <source>
        <dbReference type="ARBA" id="ARBA00022801"/>
    </source>
</evidence>